<dbReference type="Proteomes" id="UP000623269">
    <property type="component" value="Unassembled WGS sequence"/>
</dbReference>
<dbReference type="Gene3D" id="3.90.79.10">
    <property type="entry name" value="Nucleoside Triphosphate Pyrophosphohydrolase"/>
    <property type="match status" value="1"/>
</dbReference>
<dbReference type="GO" id="GO:0019693">
    <property type="term" value="P:ribose phosphate metabolic process"/>
    <property type="evidence" value="ECO:0007669"/>
    <property type="project" value="TreeGrafter"/>
</dbReference>
<dbReference type="InterPro" id="IPR000086">
    <property type="entry name" value="NUDIX_hydrolase_dom"/>
</dbReference>
<dbReference type="GO" id="GO:0016787">
    <property type="term" value="F:hydrolase activity"/>
    <property type="evidence" value="ECO:0007669"/>
    <property type="project" value="UniProtKB-KW"/>
</dbReference>
<dbReference type="PROSITE" id="PS51462">
    <property type="entry name" value="NUDIX"/>
    <property type="match status" value="1"/>
</dbReference>
<dbReference type="EMBL" id="JAEAGR010000011">
    <property type="protein sequence ID" value="MBH1941474.1"/>
    <property type="molecule type" value="Genomic_DNA"/>
</dbReference>
<evidence type="ECO:0000313" key="4">
    <source>
        <dbReference type="EMBL" id="MBH1941474.1"/>
    </source>
</evidence>
<gene>
    <name evidence="4" type="ORF">I5677_11275</name>
</gene>
<reference evidence="4" key="1">
    <citation type="submission" date="2020-12" db="EMBL/GenBank/DDBJ databases">
        <title>M. sibirica DSM 26468T genome.</title>
        <authorList>
            <person name="Thieme N."/>
            <person name="Rettenmaier R."/>
            <person name="Zverlov V."/>
            <person name="Liebl W."/>
        </authorList>
    </citation>
    <scope>NUCLEOTIDE SEQUENCE</scope>
    <source>
        <strain evidence="4">DSM 26468</strain>
    </source>
</reference>
<comment type="cofactor">
    <cofactor evidence="1">
        <name>Mg(2+)</name>
        <dbReference type="ChEBI" id="CHEBI:18420"/>
    </cofactor>
</comment>
<evidence type="ECO:0000259" key="3">
    <source>
        <dbReference type="PROSITE" id="PS51462"/>
    </source>
</evidence>
<sequence>MDQYKRLNRELSFKGNIIDFYSDTIEINGERKTTFDFIHHNGASAMIPVDKDGKILMVRQYRNAIDSYTLEIPAGGLNKGEDNLTCAIRECEEETGYIAGKAHHLIDIYTTVAFSNEKISIFYTNDLTPSKQNLDEDEYVTIEKHSLDEIIKMIYNGTIQDAKTIAGILAYKTKQTTDK</sequence>
<evidence type="ECO:0000256" key="1">
    <source>
        <dbReference type="ARBA" id="ARBA00001946"/>
    </source>
</evidence>
<dbReference type="CDD" id="cd03424">
    <property type="entry name" value="NUDIX_ADPRase_Nudt5_UGPPase_Nudt14"/>
    <property type="match status" value="1"/>
</dbReference>
<keyword evidence="2 4" id="KW-0378">Hydrolase</keyword>
<dbReference type="PANTHER" id="PTHR11839">
    <property type="entry name" value="UDP/ADP-SUGAR PYROPHOSPHATASE"/>
    <property type="match status" value="1"/>
</dbReference>
<dbReference type="Pfam" id="PF00293">
    <property type="entry name" value="NUDIX"/>
    <property type="match status" value="1"/>
</dbReference>
<evidence type="ECO:0000313" key="5">
    <source>
        <dbReference type="Proteomes" id="UP000623269"/>
    </source>
</evidence>
<proteinExistence type="predicted"/>
<keyword evidence="5" id="KW-1185">Reference proteome</keyword>
<dbReference type="InterPro" id="IPR015797">
    <property type="entry name" value="NUDIX_hydrolase-like_dom_sf"/>
</dbReference>
<dbReference type="SUPFAM" id="SSF55811">
    <property type="entry name" value="Nudix"/>
    <property type="match status" value="1"/>
</dbReference>
<evidence type="ECO:0000256" key="2">
    <source>
        <dbReference type="ARBA" id="ARBA00022801"/>
    </source>
</evidence>
<comment type="caution">
    <text evidence="4">The sequence shown here is derived from an EMBL/GenBank/DDBJ whole genome shotgun (WGS) entry which is preliminary data.</text>
</comment>
<dbReference type="GO" id="GO:0006753">
    <property type="term" value="P:nucleoside phosphate metabolic process"/>
    <property type="evidence" value="ECO:0007669"/>
    <property type="project" value="TreeGrafter"/>
</dbReference>
<dbReference type="PANTHER" id="PTHR11839:SF18">
    <property type="entry name" value="NUDIX HYDROLASE DOMAIN-CONTAINING PROTEIN"/>
    <property type="match status" value="1"/>
</dbReference>
<feature type="domain" description="Nudix hydrolase" evidence="3">
    <location>
        <begin position="38"/>
        <end position="167"/>
    </location>
</feature>
<organism evidence="4 5">
    <name type="scientific">Mobilitalea sibirica</name>
    <dbReference type="NCBI Taxonomy" id="1462919"/>
    <lineage>
        <taxon>Bacteria</taxon>
        <taxon>Bacillati</taxon>
        <taxon>Bacillota</taxon>
        <taxon>Clostridia</taxon>
        <taxon>Lachnospirales</taxon>
        <taxon>Lachnospiraceae</taxon>
        <taxon>Mobilitalea</taxon>
    </lineage>
</organism>
<accession>A0A8J7H451</accession>
<protein>
    <submittedName>
        <fullName evidence="4">NUDIX hydrolase</fullName>
    </submittedName>
</protein>
<dbReference type="RefSeq" id="WP_197661687.1">
    <property type="nucleotide sequence ID" value="NZ_JAEAGR010000011.1"/>
</dbReference>
<name>A0A8J7H451_9FIRM</name>
<dbReference type="AlphaFoldDB" id="A0A8J7H451"/>